<gene>
    <name evidence="2" type="ORF">B1B_04503</name>
</gene>
<organism evidence="2">
    <name type="scientific">mine drainage metagenome</name>
    <dbReference type="NCBI Taxonomy" id="410659"/>
    <lineage>
        <taxon>unclassified sequences</taxon>
        <taxon>metagenomes</taxon>
        <taxon>ecological metagenomes</taxon>
    </lineage>
</organism>
<reference evidence="2" key="1">
    <citation type="submission" date="2013-08" db="EMBL/GenBank/DDBJ databases">
        <authorList>
            <person name="Mendez C."/>
            <person name="Richter M."/>
            <person name="Ferrer M."/>
            <person name="Sanchez J."/>
        </authorList>
    </citation>
    <scope>NUCLEOTIDE SEQUENCE</scope>
</reference>
<proteinExistence type="predicted"/>
<protein>
    <submittedName>
        <fullName evidence="2">Pyrrolo-quinoline quinone</fullName>
    </submittedName>
</protein>
<reference evidence="2" key="2">
    <citation type="journal article" date="2014" name="ISME J.">
        <title>Microbial stratification in low pH oxic and suboxic macroscopic growths along an acid mine drainage.</title>
        <authorList>
            <person name="Mendez-Garcia C."/>
            <person name="Mesa V."/>
            <person name="Sprenger R.R."/>
            <person name="Richter M."/>
            <person name="Diez M.S."/>
            <person name="Solano J."/>
            <person name="Bargiela R."/>
            <person name="Golyshina O.V."/>
            <person name="Manteca A."/>
            <person name="Ramos J.L."/>
            <person name="Gallego J.R."/>
            <person name="Llorente I."/>
            <person name="Martins Dos Santos V.A."/>
            <person name="Jensen O.N."/>
            <person name="Pelaez A.I."/>
            <person name="Sanchez J."/>
            <person name="Ferrer M."/>
        </authorList>
    </citation>
    <scope>NUCLEOTIDE SEQUENCE</scope>
</reference>
<sequence>GGFHPERNDIWQELPHALKGPEFGMPAYFNHEIYFGAVGQPIRAFRIQGTKLTPQPVSVTPNRFPYPGATPGISSNGNRGGIIWAVANTDPAVLYAYRARNLAHELYNSNQAGRRDRFGPGNKFITPTIAQGRVFVGTQDGVAVFGRLRPLPRVATQTPSQASATLAGGRRGVSPSCAGPRETEQISFPAGSIGGVGRERSGTACPTR</sequence>
<name>T1BS33_9ZZZZ</name>
<feature type="region of interest" description="Disordered" evidence="1">
    <location>
        <begin position="155"/>
        <end position="208"/>
    </location>
</feature>
<evidence type="ECO:0000313" key="2">
    <source>
        <dbReference type="EMBL" id="EQD71368.1"/>
    </source>
</evidence>
<dbReference type="AlphaFoldDB" id="T1BS33"/>
<feature type="compositionally biased region" description="Polar residues" evidence="1">
    <location>
        <begin position="155"/>
        <end position="164"/>
    </location>
</feature>
<dbReference type="EMBL" id="AUZY01002813">
    <property type="protein sequence ID" value="EQD71368.1"/>
    <property type="molecule type" value="Genomic_DNA"/>
</dbReference>
<comment type="caution">
    <text evidence="2">The sequence shown here is derived from an EMBL/GenBank/DDBJ whole genome shotgun (WGS) entry which is preliminary data.</text>
</comment>
<evidence type="ECO:0000256" key="1">
    <source>
        <dbReference type="SAM" id="MobiDB-lite"/>
    </source>
</evidence>
<feature type="non-terminal residue" evidence="2">
    <location>
        <position position="1"/>
    </location>
</feature>
<accession>T1BS33</accession>